<protein>
    <recommendedName>
        <fullName evidence="4 8">Protein N-terminal glutamine amidohydrolase</fullName>
        <ecNumber evidence="3 8">3.5.1.122</ecNumber>
    </recommendedName>
    <alternativeName>
        <fullName evidence="6 8">Protein NH2-terminal glutamine deamidase</fullName>
    </alternativeName>
</protein>
<dbReference type="GO" id="GO:0070773">
    <property type="term" value="F:protein-N-terminal glutamine amidohydrolase activity"/>
    <property type="evidence" value="ECO:0007669"/>
    <property type="project" value="UniProtKB-UniRule"/>
</dbReference>
<dbReference type="GO" id="GO:0005829">
    <property type="term" value="C:cytosol"/>
    <property type="evidence" value="ECO:0007669"/>
    <property type="project" value="TreeGrafter"/>
</dbReference>
<evidence type="ECO:0000256" key="2">
    <source>
        <dbReference type="ARBA" id="ARBA00011245"/>
    </source>
</evidence>
<feature type="domain" description="Protein N-terminal glutamine amidohydrolase alpha beta roll" evidence="10">
    <location>
        <begin position="28"/>
        <end position="216"/>
    </location>
</feature>
<comment type="function">
    <text evidence="8">Mediates the side-chain deamidation of N-terminal glutamine residues to glutamate, an important step in N-end rule pathway of protein degradation. Conversion of the resulting N-terminal glutamine to glutamate renders the protein susceptible to arginylation, polyubiquitination and degradation as specified by the N-end rule. Does not act on substrates with internal or C-terminal glutamine and does not act on non-glutamine residues in any position.</text>
</comment>
<dbReference type="PANTHER" id="PTHR13035">
    <property type="entry name" value="PROTEIN N-TERMINAL GLUTAMINE AMIDOHYDROLASE"/>
    <property type="match status" value="1"/>
</dbReference>
<reference evidence="11 12" key="3">
    <citation type="journal article" date="2015" name="Genome Announc.">
        <title>Draft Genome Sequence of the Archiascomycetous Yeast Saitoella complicata.</title>
        <authorList>
            <person name="Yamauchi K."/>
            <person name="Kondo S."/>
            <person name="Hamamoto M."/>
            <person name="Takahashi Y."/>
            <person name="Ogura Y."/>
            <person name="Hayashi T."/>
            <person name="Nishida H."/>
        </authorList>
    </citation>
    <scope>NUCLEOTIDE SEQUENCE [LARGE SCALE GENOMIC DNA]</scope>
    <source>
        <strain evidence="11 12">NRRL Y-17804</strain>
    </source>
</reference>
<organism evidence="11 12">
    <name type="scientific">Saitoella complicata (strain BCRC 22490 / CBS 7301 / JCM 7358 / NBRC 10748 / NRRL Y-17804)</name>
    <dbReference type="NCBI Taxonomy" id="698492"/>
    <lineage>
        <taxon>Eukaryota</taxon>
        <taxon>Fungi</taxon>
        <taxon>Dikarya</taxon>
        <taxon>Ascomycota</taxon>
        <taxon>Taphrinomycotina</taxon>
        <taxon>Taphrinomycotina incertae sedis</taxon>
        <taxon>Saitoella</taxon>
    </lineage>
</organism>
<evidence type="ECO:0000256" key="1">
    <source>
        <dbReference type="ARBA" id="ARBA00008985"/>
    </source>
</evidence>
<comment type="caution">
    <text evidence="11">The sequence shown here is derived from an EMBL/GenBank/DDBJ whole genome shotgun (WGS) entry which is preliminary data.</text>
</comment>
<evidence type="ECO:0000256" key="7">
    <source>
        <dbReference type="ARBA" id="ARBA00048768"/>
    </source>
</evidence>
<feature type="compositionally biased region" description="Basic and acidic residues" evidence="9">
    <location>
        <begin position="1"/>
        <end position="23"/>
    </location>
</feature>
<sequence>MPKDSEAKHHRSGSDPDKQHPTPDDLAYTASFCEENVWHQCQKWKEDHPEDFDRKYAVFVLTSSERTPMFNQKLCKESKAMFWTHHVLSVTCPEEGTDDPVLVWDQDTALDFPCPFPKYCVETFKPTFNHDEALRRRYRVVPGQDYLDHFHSDRRHMKDDGGEYLSDPPEWEEIRGGNGEHNLHNYLSYEEVEHENEEEAKKYGKLFEEPEFFERFGGTKDLVELEATYNPNFK</sequence>
<evidence type="ECO:0000313" key="12">
    <source>
        <dbReference type="Proteomes" id="UP000033140"/>
    </source>
</evidence>
<dbReference type="EC" id="3.5.1.122" evidence="3 8"/>
<evidence type="ECO:0000256" key="9">
    <source>
        <dbReference type="SAM" id="MobiDB-lite"/>
    </source>
</evidence>
<comment type="similarity">
    <text evidence="1 8">Belongs to the NTAQ1 family.</text>
</comment>
<keyword evidence="12" id="KW-1185">Reference proteome</keyword>
<reference evidence="11 12" key="1">
    <citation type="journal article" date="2011" name="J. Gen. Appl. Microbiol.">
        <title>Draft genome sequencing of the enigmatic yeast Saitoella complicata.</title>
        <authorList>
            <person name="Nishida H."/>
            <person name="Hamamoto M."/>
            <person name="Sugiyama J."/>
        </authorList>
    </citation>
    <scope>NUCLEOTIDE SEQUENCE [LARGE SCALE GENOMIC DNA]</scope>
    <source>
        <strain evidence="11 12">NRRL Y-17804</strain>
    </source>
</reference>
<evidence type="ECO:0000313" key="11">
    <source>
        <dbReference type="EMBL" id="GAO50671.1"/>
    </source>
</evidence>
<dbReference type="GO" id="GO:0005634">
    <property type="term" value="C:nucleus"/>
    <property type="evidence" value="ECO:0007669"/>
    <property type="project" value="TreeGrafter"/>
</dbReference>
<gene>
    <name evidence="11" type="ORF">G7K_4793-t1</name>
</gene>
<dbReference type="OrthoDB" id="191192at2759"/>
<dbReference type="GO" id="GO:0008418">
    <property type="term" value="F:protein-N-terminal asparagine amidohydrolase activity"/>
    <property type="evidence" value="ECO:0007669"/>
    <property type="project" value="UniProtKB-UniRule"/>
</dbReference>
<evidence type="ECO:0000256" key="5">
    <source>
        <dbReference type="ARBA" id="ARBA00022801"/>
    </source>
</evidence>
<reference evidence="11 12" key="2">
    <citation type="journal article" date="2014" name="J. Gen. Appl. Microbiol.">
        <title>The early diverging ascomycetous budding yeast Saitoella complicata has three histone deacetylases belonging to the Clr6, Hos2, and Rpd3 lineages.</title>
        <authorList>
            <person name="Nishida H."/>
            <person name="Matsumoto T."/>
            <person name="Kondo S."/>
            <person name="Hamamoto M."/>
            <person name="Yoshikawa H."/>
        </authorList>
    </citation>
    <scope>NUCLEOTIDE SEQUENCE [LARGE SCALE GENOMIC DNA]</scope>
    <source>
        <strain evidence="11 12">NRRL Y-17804</strain>
    </source>
</reference>
<evidence type="ECO:0000256" key="8">
    <source>
        <dbReference type="RuleBase" id="RU367082"/>
    </source>
</evidence>
<comment type="subunit">
    <text evidence="2 8">Monomer.</text>
</comment>
<dbReference type="RefSeq" id="XP_019022823.1">
    <property type="nucleotide sequence ID" value="XM_019166942.1"/>
</dbReference>
<dbReference type="Pfam" id="PF09764">
    <property type="entry name" value="Nt_Gln_amidase"/>
    <property type="match status" value="1"/>
</dbReference>
<dbReference type="AlphaFoldDB" id="A0A0E9NLV8"/>
<dbReference type="InterPro" id="IPR023128">
    <property type="entry name" value="Prot_N_Gln_amidohydro_ab_roll"/>
</dbReference>
<evidence type="ECO:0000256" key="3">
    <source>
        <dbReference type="ARBA" id="ARBA00012718"/>
    </source>
</evidence>
<keyword evidence="5 8" id="KW-0378">Hydrolase</keyword>
<evidence type="ECO:0000256" key="6">
    <source>
        <dbReference type="ARBA" id="ARBA00029677"/>
    </source>
</evidence>
<dbReference type="Gene3D" id="3.10.620.10">
    <property type="entry name" value="Protein N-terminal glutamine amidohydrolase, alpha beta roll"/>
    <property type="match status" value="1"/>
</dbReference>
<accession>A0A0E9NLV8</accession>
<dbReference type="Proteomes" id="UP000033140">
    <property type="component" value="Unassembled WGS sequence"/>
</dbReference>
<evidence type="ECO:0000259" key="10">
    <source>
        <dbReference type="Pfam" id="PF09764"/>
    </source>
</evidence>
<dbReference type="InterPro" id="IPR039733">
    <property type="entry name" value="NTAQ1"/>
</dbReference>
<dbReference type="PANTHER" id="PTHR13035:SF0">
    <property type="entry name" value="PROTEIN N-TERMINAL GLUTAMINE AMIDOHYDROLASE"/>
    <property type="match status" value="1"/>
</dbReference>
<dbReference type="EMBL" id="BACD03000035">
    <property type="protein sequence ID" value="GAO50671.1"/>
    <property type="molecule type" value="Genomic_DNA"/>
</dbReference>
<evidence type="ECO:0000256" key="4">
    <source>
        <dbReference type="ARBA" id="ARBA00021247"/>
    </source>
</evidence>
<proteinExistence type="inferred from homology"/>
<feature type="region of interest" description="Disordered" evidence="9">
    <location>
        <begin position="1"/>
        <end position="25"/>
    </location>
</feature>
<name>A0A0E9NLV8_SAICN</name>
<comment type="catalytic activity">
    <reaction evidence="7 8">
        <text>N-terminal L-glutaminyl-[protein] + H2O = N-terminal L-glutamyl-[protein] + NH4(+)</text>
        <dbReference type="Rhea" id="RHEA:50680"/>
        <dbReference type="Rhea" id="RHEA-COMP:12668"/>
        <dbReference type="Rhea" id="RHEA-COMP:12777"/>
        <dbReference type="ChEBI" id="CHEBI:15377"/>
        <dbReference type="ChEBI" id="CHEBI:28938"/>
        <dbReference type="ChEBI" id="CHEBI:64721"/>
        <dbReference type="ChEBI" id="CHEBI:64722"/>
        <dbReference type="EC" id="3.5.1.122"/>
    </reaction>
</comment>
<dbReference type="InterPro" id="IPR037132">
    <property type="entry name" value="N_Gln_amidohydro_ab_roll_sf"/>
</dbReference>